<organism evidence="2 3">
    <name type="scientific">Penicillium brasilianum</name>
    <dbReference type="NCBI Taxonomy" id="104259"/>
    <lineage>
        <taxon>Eukaryota</taxon>
        <taxon>Fungi</taxon>
        <taxon>Dikarya</taxon>
        <taxon>Ascomycota</taxon>
        <taxon>Pezizomycotina</taxon>
        <taxon>Eurotiomycetes</taxon>
        <taxon>Eurotiomycetidae</taxon>
        <taxon>Eurotiales</taxon>
        <taxon>Aspergillaceae</taxon>
        <taxon>Penicillium</taxon>
    </lineage>
</organism>
<comment type="caution">
    <text evidence="2">The sequence shown here is derived from an EMBL/GenBank/DDBJ whole genome shotgun (WGS) entry which is preliminary data.</text>
</comment>
<gene>
    <name evidence="2" type="ORF">PEBR_15886</name>
</gene>
<dbReference type="AlphaFoldDB" id="A0A1S9RQ42"/>
<sequence length="419" mass="45559">MSNSSDTPWTEEEKNTLLSEILKKAGIPSSYLLRIINEFRISPDWEHIPLPQGRSLSQCRLAFENMQLQLKSQTPSQPHPQAQAQSQSQSPFQPHSQQPQAQAPALAQAQAQHHHQHQHQYQHPPHPPPPTAPPTIVPSSRLEAPGTPSSIDANLRKRPLYPAEKPLAPRAIQPRPPASTASYSSESSVQLSPRLDTTSTSEPPRKRGRPSKAETERRKAAAEARGETYPPPRRANPNRMKIPPSPTSPAGPPIAAFSAPKAPGPATIPHPVHGPNAGLIPYDVPGPRPLAPASSIPGRSSTPSSNPNPSERRDIPTRSMGPNMRELPRPTEMGHPLPSPHALQLGTLQLGPPDPFPRLNSNPGERSAYGSIPPDRFSPPDSGRRDSAASRGEREREREELASYAEARSSTTPGEKPLR</sequence>
<evidence type="ECO:0000313" key="2">
    <source>
        <dbReference type="EMBL" id="OOQ87632.1"/>
    </source>
</evidence>
<reference evidence="3" key="1">
    <citation type="submission" date="2015-09" db="EMBL/GenBank/DDBJ databases">
        <authorList>
            <person name="Fill T.P."/>
            <person name="Baretta J.F."/>
            <person name="de Almeida L.G."/>
            <person name="Rocha M."/>
            <person name="de Souza D.H."/>
            <person name="Malavazi I."/>
            <person name="Cerdeira L.T."/>
            <person name="Hong H."/>
            <person name="Samborskyy M."/>
            <person name="de Vasconcelos A.T."/>
            <person name="Leadlay P."/>
            <person name="Rodrigues-Filho E."/>
        </authorList>
    </citation>
    <scope>NUCLEOTIDE SEQUENCE [LARGE SCALE GENOMIC DNA]</scope>
    <source>
        <strain evidence="3">LaBioMMi 136</strain>
    </source>
</reference>
<evidence type="ECO:0000313" key="3">
    <source>
        <dbReference type="Proteomes" id="UP000190744"/>
    </source>
</evidence>
<feature type="compositionally biased region" description="Pro residues" evidence="1">
    <location>
        <begin position="243"/>
        <end position="252"/>
    </location>
</feature>
<dbReference type="EMBL" id="LJBN01000123">
    <property type="protein sequence ID" value="OOQ87632.1"/>
    <property type="molecule type" value="Genomic_DNA"/>
</dbReference>
<feature type="compositionally biased region" description="Low complexity" evidence="1">
    <location>
        <begin position="294"/>
        <end position="309"/>
    </location>
</feature>
<dbReference type="Proteomes" id="UP000190744">
    <property type="component" value="Unassembled WGS sequence"/>
</dbReference>
<evidence type="ECO:0000256" key="1">
    <source>
        <dbReference type="SAM" id="MobiDB-lite"/>
    </source>
</evidence>
<accession>A0A1S9RQ42</accession>
<feature type="compositionally biased region" description="Basic and acidic residues" evidence="1">
    <location>
        <begin position="211"/>
        <end position="226"/>
    </location>
</feature>
<feature type="compositionally biased region" description="Low complexity" evidence="1">
    <location>
        <begin position="179"/>
        <end position="188"/>
    </location>
</feature>
<protein>
    <recommendedName>
        <fullName evidence="4">Myb-like domain-containing protein</fullName>
    </recommendedName>
</protein>
<feature type="region of interest" description="Disordered" evidence="1">
    <location>
        <begin position="71"/>
        <end position="419"/>
    </location>
</feature>
<name>A0A1S9RQ42_PENBI</name>
<feature type="compositionally biased region" description="Polar residues" evidence="1">
    <location>
        <begin position="189"/>
        <end position="202"/>
    </location>
</feature>
<proteinExistence type="predicted"/>
<feature type="compositionally biased region" description="Pro residues" evidence="1">
    <location>
        <begin position="124"/>
        <end position="136"/>
    </location>
</feature>
<evidence type="ECO:0008006" key="4">
    <source>
        <dbReference type="Google" id="ProtNLM"/>
    </source>
</evidence>
<feature type="compositionally biased region" description="Low complexity" evidence="1">
    <location>
        <begin position="72"/>
        <end position="111"/>
    </location>
</feature>
<feature type="compositionally biased region" description="Basic and acidic residues" evidence="1">
    <location>
        <begin position="382"/>
        <end position="401"/>
    </location>
</feature>